<feature type="chain" id="PRO_5021465114" description="TPM domain-containing protein" evidence="1">
    <location>
        <begin position="29"/>
        <end position="219"/>
    </location>
</feature>
<sequence length="219" mass="24734">MSSDGTTVSNFPVLISAILLWSSYAVRGENPPEFTYQVQNYPNVIDSKDQCLPLKGSYDHPTTFVCDPFRLLTVDQINRLNTLLQDDYARDGSQCSVTNPNPVIGVALVNRLKVGNESPDRLLDYASIFAYYLFREWNLPFRCHTGSDKMIIFYSKDDGVLYTFGGDLIQRKISSQQLVDIAVQSRVHFSNGIYEGLAYLIQQYKNSVSTGRTDLFGNK</sequence>
<name>A0A504YVL5_FASGI</name>
<evidence type="ECO:0000313" key="2">
    <source>
        <dbReference type="EMBL" id="TPP64081.1"/>
    </source>
</evidence>
<dbReference type="InterPro" id="IPR033438">
    <property type="entry name" value="MOLO1"/>
</dbReference>
<keyword evidence="3" id="KW-1185">Reference proteome</keyword>
<dbReference type="PANTHER" id="PTHR33748">
    <property type="entry name" value="PROTEIN CBG04600"/>
    <property type="match status" value="1"/>
</dbReference>
<evidence type="ECO:0008006" key="4">
    <source>
        <dbReference type="Google" id="ProtNLM"/>
    </source>
</evidence>
<dbReference type="EMBL" id="SUNJ01004893">
    <property type="protein sequence ID" value="TPP64081.1"/>
    <property type="molecule type" value="Genomic_DNA"/>
</dbReference>
<keyword evidence="1" id="KW-0732">Signal</keyword>
<comment type="caution">
    <text evidence="2">The sequence shown here is derived from an EMBL/GenBank/DDBJ whole genome shotgun (WGS) entry which is preliminary data.</text>
</comment>
<reference evidence="2 3" key="1">
    <citation type="submission" date="2019-04" db="EMBL/GenBank/DDBJ databases">
        <title>Annotation for the trematode Fasciola gigantica.</title>
        <authorList>
            <person name="Choi Y.-J."/>
        </authorList>
    </citation>
    <scope>NUCLEOTIDE SEQUENCE [LARGE SCALE GENOMIC DNA]</scope>
    <source>
        <strain evidence="2">Uganda_cow_1</strain>
    </source>
</reference>
<protein>
    <recommendedName>
        <fullName evidence="4">TPM domain-containing protein</fullName>
    </recommendedName>
</protein>
<dbReference type="Proteomes" id="UP000316759">
    <property type="component" value="Unassembled WGS sequence"/>
</dbReference>
<accession>A0A504YVL5</accession>
<dbReference type="Pfam" id="PF17175">
    <property type="entry name" value="MOLO1"/>
    <property type="match status" value="1"/>
</dbReference>
<dbReference type="PANTHER" id="PTHR33748:SF5">
    <property type="entry name" value="GROUND-LIKE DOMAIN-CONTAINING PROTEIN"/>
    <property type="match status" value="1"/>
</dbReference>
<dbReference type="AlphaFoldDB" id="A0A504YVL5"/>
<dbReference type="OrthoDB" id="8062037at2759"/>
<dbReference type="Gene3D" id="3.10.310.50">
    <property type="match status" value="1"/>
</dbReference>
<organism evidence="2 3">
    <name type="scientific">Fasciola gigantica</name>
    <name type="common">Giant liver fluke</name>
    <dbReference type="NCBI Taxonomy" id="46835"/>
    <lineage>
        <taxon>Eukaryota</taxon>
        <taxon>Metazoa</taxon>
        <taxon>Spiralia</taxon>
        <taxon>Lophotrochozoa</taxon>
        <taxon>Platyhelminthes</taxon>
        <taxon>Trematoda</taxon>
        <taxon>Digenea</taxon>
        <taxon>Plagiorchiida</taxon>
        <taxon>Echinostomata</taxon>
        <taxon>Echinostomatoidea</taxon>
        <taxon>Fasciolidae</taxon>
        <taxon>Fasciola</taxon>
    </lineage>
</organism>
<evidence type="ECO:0000313" key="3">
    <source>
        <dbReference type="Proteomes" id="UP000316759"/>
    </source>
</evidence>
<feature type="signal peptide" evidence="1">
    <location>
        <begin position="1"/>
        <end position="28"/>
    </location>
</feature>
<dbReference type="GO" id="GO:0005892">
    <property type="term" value="C:acetylcholine-gated channel complex"/>
    <property type="evidence" value="ECO:0007669"/>
    <property type="project" value="InterPro"/>
</dbReference>
<evidence type="ECO:0000256" key="1">
    <source>
        <dbReference type="SAM" id="SignalP"/>
    </source>
</evidence>
<gene>
    <name evidence="2" type="ORF">FGIG_04800</name>
</gene>
<proteinExistence type="predicted"/>